<evidence type="ECO:0000256" key="5">
    <source>
        <dbReference type="ARBA" id="ARBA00023136"/>
    </source>
</evidence>
<accession>A0A023EBQ8</accession>
<dbReference type="VEuPathDB" id="VectorBase:AALC636_032610"/>
<evidence type="ECO:0000256" key="1">
    <source>
        <dbReference type="ARBA" id="ARBA00004167"/>
    </source>
</evidence>
<evidence type="ECO:0000256" key="6">
    <source>
        <dbReference type="SAM" id="MobiDB-lite"/>
    </source>
</evidence>
<evidence type="ECO:0000256" key="2">
    <source>
        <dbReference type="ARBA" id="ARBA00006839"/>
    </source>
</evidence>
<organism evidence="8">
    <name type="scientific">Aedes albopictus</name>
    <name type="common">Asian tiger mosquito</name>
    <name type="synonym">Stegomyia albopicta</name>
    <dbReference type="NCBI Taxonomy" id="7160"/>
    <lineage>
        <taxon>Eukaryota</taxon>
        <taxon>Metazoa</taxon>
        <taxon>Ecdysozoa</taxon>
        <taxon>Arthropoda</taxon>
        <taxon>Hexapoda</taxon>
        <taxon>Insecta</taxon>
        <taxon>Pterygota</taxon>
        <taxon>Neoptera</taxon>
        <taxon>Endopterygota</taxon>
        <taxon>Diptera</taxon>
        <taxon>Nematocera</taxon>
        <taxon>Culicoidea</taxon>
        <taxon>Culicidae</taxon>
        <taxon>Culicinae</taxon>
        <taxon>Aedini</taxon>
        <taxon>Aedes</taxon>
        <taxon>Stegomyia</taxon>
    </lineage>
</organism>
<dbReference type="EMBL" id="GAPW01006680">
    <property type="protein sequence ID" value="JAC06918.1"/>
    <property type="molecule type" value="mRNA"/>
</dbReference>
<proteinExistence type="evidence at transcript level"/>
<dbReference type="InterPro" id="IPR009621">
    <property type="entry name" value="UPF0239"/>
</dbReference>
<evidence type="ECO:0000256" key="4">
    <source>
        <dbReference type="ARBA" id="ARBA00022989"/>
    </source>
</evidence>
<comment type="similarity">
    <text evidence="2">Belongs to the UPF0239 family.</text>
</comment>
<evidence type="ECO:0000256" key="7">
    <source>
        <dbReference type="SAM" id="Phobius"/>
    </source>
</evidence>
<protein>
    <submittedName>
        <fullName evidence="8">Putative secreted protein</fullName>
    </submittedName>
</protein>
<dbReference type="GO" id="GO:0016020">
    <property type="term" value="C:membrane"/>
    <property type="evidence" value="ECO:0007669"/>
    <property type="project" value="UniProtKB-SubCell"/>
</dbReference>
<evidence type="ECO:0000313" key="8">
    <source>
        <dbReference type="EMBL" id="JAC06918.1"/>
    </source>
</evidence>
<sequence>MSATLVSIAEEDFFGTVIRYGLYVGAIFQMVCLAACIVLPDGSADGLNGSKANDSEDSSSEHSSPQNTPRRPYHRSRKQDKKKRR</sequence>
<dbReference type="VEuPathDB" id="VectorBase:AALFPA_060425"/>
<feature type="compositionally biased region" description="Basic residues" evidence="6">
    <location>
        <begin position="71"/>
        <end position="85"/>
    </location>
</feature>
<reference evidence="8" key="1">
    <citation type="journal article" date="2014" name="PLoS Negl. Trop. Dis.">
        <title>Identification and characterization of seminal fluid proteins in the Asian tiger mosquito, Aedes albopictus.</title>
        <authorList>
            <person name="Boes K.E."/>
            <person name="Ribeiro J.M."/>
            <person name="Wong A."/>
            <person name="Harrington L.C."/>
            <person name="Wolfner M.F."/>
            <person name="Sirot L.K."/>
        </authorList>
    </citation>
    <scope>NUCLEOTIDE SEQUENCE</scope>
    <source>
        <tissue evidence="8">Reproductive organs</tissue>
    </source>
</reference>
<feature type="region of interest" description="Disordered" evidence="6">
    <location>
        <begin position="47"/>
        <end position="85"/>
    </location>
</feature>
<keyword evidence="5 7" id="KW-0472">Membrane</keyword>
<keyword evidence="3 7" id="KW-0812">Transmembrane</keyword>
<keyword evidence="4 7" id="KW-1133">Transmembrane helix</keyword>
<name>A0A023EBQ8_AEDAL</name>
<dbReference type="Pfam" id="PF06783">
    <property type="entry name" value="UPF0239"/>
    <property type="match status" value="1"/>
</dbReference>
<comment type="subcellular location">
    <subcellularLocation>
        <location evidence="1">Membrane</location>
        <topology evidence="1">Single-pass membrane protein</topology>
    </subcellularLocation>
</comment>
<feature type="transmembrane region" description="Helical" evidence="7">
    <location>
        <begin position="20"/>
        <end position="39"/>
    </location>
</feature>
<dbReference type="AlphaFoldDB" id="A0A023EBQ8"/>
<dbReference type="PANTHER" id="PTHR14409:SF0">
    <property type="entry name" value="PROTEIN MANBAL"/>
    <property type="match status" value="1"/>
</dbReference>
<evidence type="ECO:0000256" key="3">
    <source>
        <dbReference type="ARBA" id="ARBA00022692"/>
    </source>
</evidence>
<dbReference type="PANTHER" id="PTHR14409">
    <property type="entry name" value="MANNOSIDASE, BETA A, LYSOSOMAL-LIKE, MANBAL PROTEIN"/>
    <property type="match status" value="1"/>
</dbReference>
<dbReference type="VEuPathDB" id="VectorBase:AALF004007"/>